<evidence type="ECO:0008006" key="3">
    <source>
        <dbReference type="Google" id="ProtNLM"/>
    </source>
</evidence>
<keyword evidence="2" id="KW-1185">Reference proteome</keyword>
<protein>
    <recommendedName>
        <fullName evidence="3">Gp116</fullName>
    </recommendedName>
</protein>
<evidence type="ECO:0000313" key="1">
    <source>
        <dbReference type="EMBL" id="AXQ70523.1"/>
    </source>
</evidence>
<name>A0A385EFE6_9CAUD</name>
<evidence type="ECO:0000313" key="2">
    <source>
        <dbReference type="Proteomes" id="UP000257648"/>
    </source>
</evidence>
<dbReference type="KEGG" id="vg:55001904"/>
<dbReference type="EMBL" id="MH412654">
    <property type="protein sequence ID" value="AXQ70523.1"/>
    <property type="molecule type" value="Genomic_DNA"/>
</dbReference>
<organism evidence="1 2">
    <name type="scientific">Synechococcus phage S-T4</name>
    <dbReference type="NCBI Taxonomy" id="2268578"/>
    <lineage>
        <taxon>Viruses</taxon>
        <taxon>Duplodnaviria</taxon>
        <taxon>Heunggongvirae</taxon>
        <taxon>Uroviricota</taxon>
        <taxon>Caudoviricetes</taxon>
        <taxon>Pantevenvirales</taxon>
        <taxon>Kyanoviridae</taxon>
        <taxon>Tamkungvirus</taxon>
        <taxon>Tamkungvirus ST4</taxon>
    </lineage>
</organism>
<dbReference type="GeneID" id="55001904"/>
<sequence length="86" mass="9739">MNNKETSDLSIDRKECPKCGALWLNGQHYWSGTGKLGDPHDLAGLVCNKLGDHTCINPCKGSDSGDTWKKRHDDLMGWTERYWETD</sequence>
<accession>A0A385EFE6</accession>
<dbReference type="Proteomes" id="UP000257648">
    <property type="component" value="Segment"/>
</dbReference>
<dbReference type="RefSeq" id="YP_009810882.1">
    <property type="nucleotide sequence ID" value="NC_048049.1"/>
</dbReference>
<reference evidence="2" key="1">
    <citation type="submission" date="2018-05" db="EMBL/GenBank/DDBJ databases">
        <authorList>
            <person name="You S."/>
        </authorList>
    </citation>
    <scope>NUCLEOTIDE SEQUENCE [LARGE SCALE GENOMIC DNA]</scope>
</reference>
<proteinExistence type="predicted"/>